<evidence type="ECO:0000256" key="12">
    <source>
        <dbReference type="PIRNR" id="PIRNR006446"/>
    </source>
</evidence>
<organism evidence="13">
    <name type="scientific">Veillonella ratti</name>
    <dbReference type="NCBI Taxonomy" id="103892"/>
    <lineage>
        <taxon>Bacteria</taxon>
        <taxon>Bacillati</taxon>
        <taxon>Bacillota</taxon>
        <taxon>Negativicutes</taxon>
        <taxon>Veillonellales</taxon>
        <taxon>Veillonellaceae</taxon>
        <taxon>Veillonella</taxon>
    </lineage>
</organism>
<feature type="transmembrane region" description="Helical" evidence="12">
    <location>
        <begin position="329"/>
        <end position="351"/>
    </location>
</feature>
<evidence type="ECO:0000313" key="13">
    <source>
        <dbReference type="EMBL" id="VYU31473.1"/>
    </source>
</evidence>
<feature type="transmembrane region" description="Helical" evidence="12">
    <location>
        <begin position="413"/>
        <end position="436"/>
    </location>
</feature>
<protein>
    <submittedName>
        <fullName evidence="13">Cytochrome bd ubiquinol oxidase subunit 1</fullName>
        <ecNumber evidence="13">1.10.3.-</ecNumber>
    </submittedName>
</protein>
<dbReference type="PANTHER" id="PTHR30365">
    <property type="entry name" value="CYTOCHROME D UBIQUINOL OXIDASE"/>
    <property type="match status" value="1"/>
</dbReference>
<dbReference type="Pfam" id="PF01654">
    <property type="entry name" value="Cyt_bd_oxida_I"/>
    <property type="match status" value="1"/>
</dbReference>
<dbReference type="GO" id="GO:0005886">
    <property type="term" value="C:plasma membrane"/>
    <property type="evidence" value="ECO:0007669"/>
    <property type="project" value="UniProtKB-SubCell"/>
</dbReference>
<evidence type="ECO:0000256" key="10">
    <source>
        <dbReference type="ARBA" id="ARBA00023004"/>
    </source>
</evidence>
<proteinExistence type="inferred from homology"/>
<dbReference type="GO" id="GO:0046872">
    <property type="term" value="F:metal ion binding"/>
    <property type="evidence" value="ECO:0007669"/>
    <property type="project" value="UniProtKB-UniRule"/>
</dbReference>
<reference evidence="13" key="1">
    <citation type="submission" date="2019-11" db="EMBL/GenBank/DDBJ databases">
        <authorList>
            <person name="Feng L."/>
        </authorList>
    </citation>
    <scope>NUCLEOTIDE SEQUENCE</scope>
    <source>
        <strain evidence="13">VrattiLFYP33</strain>
    </source>
</reference>
<dbReference type="AlphaFoldDB" id="A0A6N3DZJ9"/>
<sequence length="460" mass="50708">MMEALLLARWQFALTSIYHWLFVPVTLGMTVVVACLEITYVSTNNEVYKKMAKFWGKLFLINFAMGVVTGIVQEFHFGMNWAEYSRFMGDIFGAPLALEALTAFFLESTFMGAWIFGWDKLSAKAHAVVAVLVAIGTNLSAFWILVASSFMQHPVGYVIRNGRAEMQDFGVILSNGYVPGQFSHIFFAGLMTAGVIIASISAWHILRNNAVDFYKRSIKWGLVFTIIGGVLVAGAGHLHGQYVTKVQPMKIASVEGLWDTTKGASFSLVASIDEKNQVTNSAIEIPGLLSFIATDDFNGEMKGMKDLQNADVQKYGPGDYIPHVTSMYWTFRAMIFSGSLVLLVAIIAFAMNRAGKLEQSRGMLQLVFWMLPFPYIANATGWYVAEMGRQPWLVYGLQKTADGVSSTVTAAEVWTTIIGFSAVYILAAIAALYLAVKHIKKGPEGNPSHDIEGEEAALWK</sequence>
<dbReference type="GO" id="GO:0009055">
    <property type="term" value="F:electron transfer activity"/>
    <property type="evidence" value="ECO:0007669"/>
    <property type="project" value="UniProtKB-UniRule"/>
</dbReference>
<accession>A0A6N3DZJ9</accession>
<dbReference type="EMBL" id="CACRUX010000062">
    <property type="protein sequence ID" value="VYU31473.1"/>
    <property type="molecule type" value="Genomic_DNA"/>
</dbReference>
<feature type="transmembrane region" description="Helical" evidence="12">
    <location>
        <begin position="54"/>
        <end position="72"/>
    </location>
</feature>
<dbReference type="GO" id="GO:0070069">
    <property type="term" value="C:cytochrome complex"/>
    <property type="evidence" value="ECO:0007669"/>
    <property type="project" value="UniProtKB-UniRule"/>
</dbReference>
<evidence type="ECO:0000256" key="8">
    <source>
        <dbReference type="ARBA" id="ARBA00022982"/>
    </source>
</evidence>
<comment type="subcellular location">
    <subcellularLocation>
        <location evidence="1">Cell membrane</location>
        <topology evidence="1">Multi-pass membrane protein</topology>
    </subcellularLocation>
</comment>
<evidence type="ECO:0000256" key="7">
    <source>
        <dbReference type="ARBA" id="ARBA00022723"/>
    </source>
</evidence>
<feature type="transmembrane region" description="Helical" evidence="12">
    <location>
        <begin position="363"/>
        <end position="385"/>
    </location>
</feature>
<dbReference type="RefSeq" id="WP_021841738.1">
    <property type="nucleotide sequence ID" value="NZ_CACRUX010000062.1"/>
</dbReference>
<comment type="similarity">
    <text evidence="2 12">Belongs to the cytochrome ubiquinol oxidase subunit 1 family.</text>
</comment>
<feature type="transmembrane region" description="Helical" evidence="12">
    <location>
        <begin position="185"/>
        <end position="206"/>
    </location>
</feature>
<dbReference type="PANTHER" id="PTHR30365:SF15">
    <property type="entry name" value="CYTOCHROME BD UBIQUINOL OXIDASE SUBUNIT 1"/>
    <property type="match status" value="1"/>
</dbReference>
<dbReference type="GO" id="GO:0020037">
    <property type="term" value="F:heme binding"/>
    <property type="evidence" value="ECO:0007669"/>
    <property type="project" value="TreeGrafter"/>
</dbReference>
<dbReference type="GO" id="GO:0016682">
    <property type="term" value="F:oxidoreductase activity, acting on diphenols and related substances as donors, oxygen as acceptor"/>
    <property type="evidence" value="ECO:0007669"/>
    <property type="project" value="TreeGrafter"/>
</dbReference>
<evidence type="ECO:0000256" key="2">
    <source>
        <dbReference type="ARBA" id="ARBA00009819"/>
    </source>
</evidence>
<gene>
    <name evidence="13" type="primary">cydA</name>
    <name evidence="13" type="ORF">VRLFYP33_01713</name>
</gene>
<keyword evidence="7 12" id="KW-0479">Metal-binding</keyword>
<keyword evidence="3 12" id="KW-0813">Transport</keyword>
<evidence type="ECO:0000256" key="6">
    <source>
        <dbReference type="ARBA" id="ARBA00022692"/>
    </source>
</evidence>
<dbReference type="EC" id="1.10.3.-" evidence="13"/>
<name>A0A6N3DZJ9_9FIRM</name>
<keyword evidence="13" id="KW-0560">Oxidoreductase</keyword>
<feature type="transmembrane region" description="Helical" evidence="12">
    <location>
        <begin position="218"/>
        <end position="239"/>
    </location>
</feature>
<dbReference type="PIRSF" id="PIRSF006446">
    <property type="entry name" value="Cyt_quinol_oxidase_1"/>
    <property type="match status" value="1"/>
</dbReference>
<feature type="transmembrane region" description="Helical" evidence="12">
    <location>
        <begin position="20"/>
        <end position="42"/>
    </location>
</feature>
<keyword evidence="6 12" id="KW-0812">Transmembrane</keyword>
<keyword evidence="9 12" id="KW-1133">Transmembrane helix</keyword>
<dbReference type="GO" id="GO:0019646">
    <property type="term" value="P:aerobic electron transport chain"/>
    <property type="evidence" value="ECO:0007669"/>
    <property type="project" value="InterPro"/>
</dbReference>
<keyword evidence="8 12" id="KW-0249">Electron transport</keyword>
<feature type="transmembrane region" description="Helical" evidence="12">
    <location>
        <begin position="92"/>
        <end position="116"/>
    </location>
</feature>
<evidence type="ECO:0000256" key="4">
    <source>
        <dbReference type="ARBA" id="ARBA00022475"/>
    </source>
</evidence>
<evidence type="ECO:0000256" key="9">
    <source>
        <dbReference type="ARBA" id="ARBA00022989"/>
    </source>
</evidence>
<keyword evidence="11 12" id="KW-0472">Membrane</keyword>
<evidence type="ECO:0000256" key="5">
    <source>
        <dbReference type="ARBA" id="ARBA00022617"/>
    </source>
</evidence>
<feature type="transmembrane region" description="Helical" evidence="12">
    <location>
        <begin position="128"/>
        <end position="151"/>
    </location>
</feature>
<evidence type="ECO:0000256" key="3">
    <source>
        <dbReference type="ARBA" id="ARBA00022448"/>
    </source>
</evidence>
<evidence type="ECO:0000256" key="11">
    <source>
        <dbReference type="ARBA" id="ARBA00023136"/>
    </source>
</evidence>
<keyword evidence="10 12" id="KW-0408">Iron</keyword>
<dbReference type="InterPro" id="IPR002585">
    <property type="entry name" value="Cyt-d_ubiquinol_oxidase_su_1"/>
</dbReference>
<keyword evidence="4 12" id="KW-1003">Cell membrane</keyword>
<evidence type="ECO:0000256" key="1">
    <source>
        <dbReference type="ARBA" id="ARBA00004651"/>
    </source>
</evidence>
<keyword evidence="5 12" id="KW-0349">Heme</keyword>